<proteinExistence type="predicted"/>
<dbReference type="AlphaFoldDB" id="A0A0N4VCD1"/>
<keyword evidence="2" id="KW-1185">Reference proteome</keyword>
<dbReference type="EMBL" id="UXUI01009052">
    <property type="protein sequence ID" value="VDD92955.1"/>
    <property type="molecule type" value="Genomic_DNA"/>
</dbReference>
<reference evidence="1 2" key="2">
    <citation type="submission" date="2018-10" db="EMBL/GenBank/DDBJ databases">
        <authorList>
            <consortium name="Pathogen Informatics"/>
        </authorList>
    </citation>
    <scope>NUCLEOTIDE SEQUENCE [LARGE SCALE GENOMIC DNA]</scope>
</reference>
<dbReference type="Proteomes" id="UP000274131">
    <property type="component" value="Unassembled WGS sequence"/>
</dbReference>
<protein>
    <submittedName>
        <fullName evidence="3">BTB domain-containing protein</fullName>
    </submittedName>
</protein>
<sequence length="216" mass="24779">MLGTQHNCNSRNELKGNLWDRYMWLFTSGGGRHVPGICLAPNKSKNNLYGEMNYDDLNVHDMTLLLNCVCPNLYQLYPSPILLSHLPVLLPLARRLEMPNLLLCCEKVLEDDLENDMNHPRNLLISLDFAIKYDFNVELQARLLRRLLRGTFPEDITNENLFYEKTGHIIALAHIQFLKKRFSHASPKIVEGGEENGPASGRNDDAHFCYGLKERS</sequence>
<evidence type="ECO:0000313" key="3">
    <source>
        <dbReference type="WBParaSite" id="EVEC_0000822201-mRNA-1"/>
    </source>
</evidence>
<dbReference type="WBParaSite" id="EVEC_0000822201-mRNA-1">
    <property type="protein sequence ID" value="EVEC_0000822201-mRNA-1"/>
    <property type="gene ID" value="EVEC_0000822201"/>
</dbReference>
<evidence type="ECO:0000313" key="1">
    <source>
        <dbReference type="EMBL" id="VDD92955.1"/>
    </source>
</evidence>
<organism evidence="3">
    <name type="scientific">Enterobius vermicularis</name>
    <name type="common">Human pinworm</name>
    <dbReference type="NCBI Taxonomy" id="51028"/>
    <lineage>
        <taxon>Eukaryota</taxon>
        <taxon>Metazoa</taxon>
        <taxon>Ecdysozoa</taxon>
        <taxon>Nematoda</taxon>
        <taxon>Chromadorea</taxon>
        <taxon>Rhabditida</taxon>
        <taxon>Spirurina</taxon>
        <taxon>Oxyuridomorpha</taxon>
        <taxon>Oxyuroidea</taxon>
        <taxon>Oxyuridae</taxon>
        <taxon>Enterobius</taxon>
    </lineage>
</organism>
<reference evidence="3" key="1">
    <citation type="submission" date="2017-02" db="UniProtKB">
        <authorList>
            <consortium name="WormBaseParasite"/>
        </authorList>
    </citation>
    <scope>IDENTIFICATION</scope>
</reference>
<evidence type="ECO:0000313" key="2">
    <source>
        <dbReference type="Proteomes" id="UP000274131"/>
    </source>
</evidence>
<name>A0A0N4VCD1_ENTVE</name>
<gene>
    <name evidence="1" type="ORF">EVEC_LOCUS7706</name>
</gene>
<accession>A0A0N4VCD1</accession>
<dbReference type="STRING" id="51028.A0A0N4VCD1"/>